<proteinExistence type="predicted"/>
<organism evidence="1 2">
    <name type="scientific">Prorocentrum cordatum</name>
    <dbReference type="NCBI Taxonomy" id="2364126"/>
    <lineage>
        <taxon>Eukaryota</taxon>
        <taxon>Sar</taxon>
        <taxon>Alveolata</taxon>
        <taxon>Dinophyceae</taxon>
        <taxon>Prorocentrales</taxon>
        <taxon>Prorocentraceae</taxon>
        <taxon>Prorocentrum</taxon>
    </lineage>
</organism>
<dbReference type="Proteomes" id="UP001189429">
    <property type="component" value="Unassembled WGS sequence"/>
</dbReference>
<sequence length="275" mass="28640">MAVDVPEVLPKSDAARRMVETKQKKDLSSTPLADLRKQAAGLSGSPEGAAVGNKGNIANLLFNAHVKETTENDDLNRAMFTHLCDNMMATGKLEVGAAISTNQFKAATSQAGPEEAADGDDVVHVQLDGIDYQLLFYGMTMSGNLARDLTDAVQDSWIAHDIEGVPDKSVAARVKTETNEPEGKDESPGVVRVAQPAVPPSDLGPASAGAEVAAAGSEAASAGDKGTEVVAAVAEPCGPREPGCLEDVGSTSLRFAPSGRIRSCSWISRVRARAE</sequence>
<comment type="caution">
    <text evidence="1">The sequence shown here is derived from an EMBL/GenBank/DDBJ whole genome shotgun (WGS) entry which is preliminary data.</text>
</comment>
<evidence type="ECO:0000313" key="1">
    <source>
        <dbReference type="EMBL" id="CAK0883938.1"/>
    </source>
</evidence>
<accession>A0ABN9WEY3</accession>
<gene>
    <name evidence="1" type="ORF">PCOR1329_LOCUS66013</name>
</gene>
<keyword evidence="2" id="KW-1185">Reference proteome</keyword>
<name>A0ABN9WEY3_9DINO</name>
<evidence type="ECO:0000313" key="2">
    <source>
        <dbReference type="Proteomes" id="UP001189429"/>
    </source>
</evidence>
<dbReference type="EMBL" id="CAUYUJ010018484">
    <property type="protein sequence ID" value="CAK0883938.1"/>
    <property type="molecule type" value="Genomic_DNA"/>
</dbReference>
<protein>
    <submittedName>
        <fullName evidence="1">Uncharacterized protein</fullName>
    </submittedName>
</protein>
<reference evidence="1" key="1">
    <citation type="submission" date="2023-10" db="EMBL/GenBank/DDBJ databases">
        <authorList>
            <person name="Chen Y."/>
            <person name="Shah S."/>
            <person name="Dougan E. K."/>
            <person name="Thang M."/>
            <person name="Chan C."/>
        </authorList>
    </citation>
    <scope>NUCLEOTIDE SEQUENCE [LARGE SCALE GENOMIC DNA]</scope>
</reference>